<name>A0AA40D9U2_9PEZI</name>
<reference evidence="2" key="1">
    <citation type="submission" date="2023-06" db="EMBL/GenBank/DDBJ databases">
        <title>Genome-scale phylogeny and comparative genomics of the fungal order Sordariales.</title>
        <authorList>
            <consortium name="Lawrence Berkeley National Laboratory"/>
            <person name="Hensen N."/>
            <person name="Bonometti L."/>
            <person name="Westerberg I."/>
            <person name="Brannstrom I.O."/>
            <person name="Guillou S."/>
            <person name="Cros-Aarteil S."/>
            <person name="Calhoun S."/>
            <person name="Haridas S."/>
            <person name="Kuo A."/>
            <person name="Mondo S."/>
            <person name="Pangilinan J."/>
            <person name="Riley R."/>
            <person name="Labutti K."/>
            <person name="Andreopoulos B."/>
            <person name="Lipzen A."/>
            <person name="Chen C."/>
            <person name="Yanf M."/>
            <person name="Daum C."/>
            <person name="Ng V."/>
            <person name="Clum A."/>
            <person name="Steindorff A."/>
            <person name="Ohm R."/>
            <person name="Martin F."/>
            <person name="Silar P."/>
            <person name="Natvig D."/>
            <person name="Lalanne C."/>
            <person name="Gautier V."/>
            <person name="Ament-Velasquez S.L."/>
            <person name="Kruys A."/>
            <person name="Hutchinson M.I."/>
            <person name="Powell A.J."/>
            <person name="Barry K."/>
            <person name="Miller A.N."/>
            <person name="Grigoriev I.V."/>
            <person name="Debuchy R."/>
            <person name="Gladieux P."/>
            <person name="Thoren M.H."/>
            <person name="Johannesson H."/>
        </authorList>
    </citation>
    <scope>NUCLEOTIDE SEQUENCE</scope>
    <source>
        <strain evidence="2">CBS 307.81</strain>
    </source>
</reference>
<gene>
    <name evidence="2" type="ORF">QBC41DRAFT_396407</name>
</gene>
<sequence>MVEKEGERGWGKRVADDATLSERLRQRGRASTEGELTKGFRKARKEQVSTGSGYTLVWTTYDMSITERGFRDFDKLAKAGWEGDGQDKPEEEEEYFWEFDDNDRIWKRIKERNQRGFSPSDDEGSGGALMKRRLRAGSLGGDVGFFDAPVQKRLAGREMKLGDVLGGEGGKEGVEEPATCLMSLYDRKGKREEYFDKVEEEHKLERPMFFGDLKSLEGWELGRMDDDDEEVDVDVEMSQSFEDMLERLGIDKEELESRGRWTDEGLWC</sequence>
<feature type="region of interest" description="Disordered" evidence="1">
    <location>
        <begin position="21"/>
        <end position="49"/>
    </location>
</feature>
<dbReference type="Proteomes" id="UP001174997">
    <property type="component" value="Unassembled WGS sequence"/>
</dbReference>
<evidence type="ECO:0000313" key="2">
    <source>
        <dbReference type="EMBL" id="KAK0667186.1"/>
    </source>
</evidence>
<feature type="compositionally biased region" description="Basic and acidic residues" evidence="1">
    <location>
        <begin position="21"/>
        <end position="38"/>
    </location>
</feature>
<dbReference type="EMBL" id="JAULSY010000076">
    <property type="protein sequence ID" value="KAK0667186.1"/>
    <property type="molecule type" value="Genomic_DNA"/>
</dbReference>
<organism evidence="2 3">
    <name type="scientific">Cercophora samala</name>
    <dbReference type="NCBI Taxonomy" id="330535"/>
    <lineage>
        <taxon>Eukaryota</taxon>
        <taxon>Fungi</taxon>
        <taxon>Dikarya</taxon>
        <taxon>Ascomycota</taxon>
        <taxon>Pezizomycotina</taxon>
        <taxon>Sordariomycetes</taxon>
        <taxon>Sordariomycetidae</taxon>
        <taxon>Sordariales</taxon>
        <taxon>Lasiosphaeriaceae</taxon>
        <taxon>Cercophora</taxon>
    </lineage>
</organism>
<dbReference type="AlphaFoldDB" id="A0AA40D9U2"/>
<evidence type="ECO:0000313" key="3">
    <source>
        <dbReference type="Proteomes" id="UP001174997"/>
    </source>
</evidence>
<proteinExistence type="predicted"/>
<accession>A0AA40D9U2</accession>
<protein>
    <submittedName>
        <fullName evidence="2">Uncharacterized protein</fullName>
    </submittedName>
</protein>
<comment type="caution">
    <text evidence="2">The sequence shown here is derived from an EMBL/GenBank/DDBJ whole genome shotgun (WGS) entry which is preliminary data.</text>
</comment>
<evidence type="ECO:0000256" key="1">
    <source>
        <dbReference type="SAM" id="MobiDB-lite"/>
    </source>
</evidence>
<keyword evidence="3" id="KW-1185">Reference proteome</keyword>